<keyword evidence="6 8" id="KW-1133">Transmembrane helix</keyword>
<feature type="transmembrane region" description="Helical" evidence="8">
    <location>
        <begin position="342"/>
        <end position="362"/>
    </location>
</feature>
<dbReference type="Proteomes" id="UP001501204">
    <property type="component" value="Unassembled WGS sequence"/>
</dbReference>
<feature type="transmembrane region" description="Helical" evidence="8">
    <location>
        <begin position="121"/>
        <end position="140"/>
    </location>
</feature>
<evidence type="ECO:0000256" key="2">
    <source>
        <dbReference type="ARBA" id="ARBA00022475"/>
    </source>
</evidence>
<comment type="subcellular location">
    <subcellularLocation>
        <location evidence="1">Cell membrane</location>
        <topology evidence="1">Multi-pass membrane protein</topology>
    </subcellularLocation>
</comment>
<dbReference type="PANTHER" id="PTHR33908:SF11">
    <property type="entry name" value="MEMBRANE PROTEIN"/>
    <property type="match status" value="1"/>
</dbReference>
<evidence type="ECO:0000259" key="9">
    <source>
        <dbReference type="Pfam" id="PF13231"/>
    </source>
</evidence>
<evidence type="ECO:0000256" key="1">
    <source>
        <dbReference type="ARBA" id="ARBA00004651"/>
    </source>
</evidence>
<feature type="transmembrane region" description="Helical" evidence="8">
    <location>
        <begin position="23"/>
        <end position="44"/>
    </location>
</feature>
<name>A0ABP4WIQ5_9MICC</name>
<feature type="transmembrane region" description="Helical" evidence="8">
    <location>
        <begin position="287"/>
        <end position="304"/>
    </location>
</feature>
<keyword evidence="5 8" id="KW-0812">Transmembrane</keyword>
<dbReference type="EMBL" id="BAAAOA010000015">
    <property type="protein sequence ID" value="GAA1755636.1"/>
    <property type="molecule type" value="Genomic_DNA"/>
</dbReference>
<evidence type="ECO:0000256" key="8">
    <source>
        <dbReference type="SAM" id="Phobius"/>
    </source>
</evidence>
<evidence type="ECO:0000256" key="6">
    <source>
        <dbReference type="ARBA" id="ARBA00022989"/>
    </source>
</evidence>
<sequence>MTVSTGSSALDASPRQELLPAPLAWPALGGVAALVVGVLISLSGEYGYHRDELYFLRAGQELAFGYVDQPPLTPLLARVASELFGGSLVGLRLASAVTVGLVVFFTGLLARELGGTRGAQVLAAACMAVSAILLAVGHLLSTSTFDLLGWTAVSWAVVRALRHGGYHWLLVGLLAGVGLQNKVLVVFLLAGLAAGLLFVGPRKVLRSRWPWLAAAVALALWAPYLLWQAAHGWPQLELSSAIAAGSSGTSEPRWLFLPYQLVLISPLLVPVWGAGLWRLARDPALRTFRAFAVAYPLLAGVFLVTGGKPYYLAGLYPVLLAAGLDPVLRWTGRGATRLRRTLLAGALAVSAAISTVLFLPLVPVQHLGATPVVDINYDAGETVGWAAFVHTIADIQAGLPTADRTGVVVLTRNYGQAGAIDRYRTELGLPPAYSGHNSYAEWGPPAEDAQTVIVVGYDRESLQRWFGSVEPAARVDNGVGLDNDEQGTPVWICQDRLTSWAQLWPQVRHLG</sequence>
<evidence type="ECO:0000313" key="11">
    <source>
        <dbReference type="Proteomes" id="UP001501204"/>
    </source>
</evidence>
<proteinExistence type="predicted"/>
<accession>A0ABP4WIQ5</accession>
<feature type="transmembrane region" description="Helical" evidence="8">
    <location>
        <begin position="166"/>
        <end position="199"/>
    </location>
</feature>
<organism evidence="10 11">
    <name type="scientific">Kocuria aegyptia</name>
    <dbReference type="NCBI Taxonomy" id="330943"/>
    <lineage>
        <taxon>Bacteria</taxon>
        <taxon>Bacillati</taxon>
        <taxon>Actinomycetota</taxon>
        <taxon>Actinomycetes</taxon>
        <taxon>Micrococcales</taxon>
        <taxon>Micrococcaceae</taxon>
        <taxon>Kocuria</taxon>
    </lineage>
</organism>
<reference evidence="11" key="1">
    <citation type="journal article" date="2019" name="Int. J. Syst. Evol. Microbiol.">
        <title>The Global Catalogue of Microorganisms (GCM) 10K type strain sequencing project: providing services to taxonomists for standard genome sequencing and annotation.</title>
        <authorList>
            <consortium name="The Broad Institute Genomics Platform"/>
            <consortium name="The Broad Institute Genome Sequencing Center for Infectious Disease"/>
            <person name="Wu L."/>
            <person name="Ma J."/>
        </authorList>
    </citation>
    <scope>NUCLEOTIDE SEQUENCE [LARGE SCALE GENOMIC DNA]</scope>
    <source>
        <strain evidence="11">JCM 14735</strain>
    </source>
</reference>
<keyword evidence="2" id="KW-1003">Cell membrane</keyword>
<feature type="transmembrane region" description="Helical" evidence="8">
    <location>
        <begin position="211"/>
        <end position="230"/>
    </location>
</feature>
<feature type="domain" description="Glycosyltransferase RgtA/B/C/D-like" evidence="9">
    <location>
        <begin position="68"/>
        <end position="227"/>
    </location>
</feature>
<dbReference type="RefSeq" id="WP_344120982.1">
    <property type="nucleotide sequence ID" value="NZ_BAAAOA010000015.1"/>
</dbReference>
<comment type="caution">
    <text evidence="10">The sequence shown here is derived from an EMBL/GenBank/DDBJ whole genome shotgun (WGS) entry which is preliminary data.</text>
</comment>
<dbReference type="InterPro" id="IPR050297">
    <property type="entry name" value="LipidA_mod_glycosyltrf_83"/>
</dbReference>
<evidence type="ECO:0000256" key="3">
    <source>
        <dbReference type="ARBA" id="ARBA00022676"/>
    </source>
</evidence>
<keyword evidence="3" id="KW-0328">Glycosyltransferase</keyword>
<keyword evidence="4" id="KW-0808">Transferase</keyword>
<dbReference type="Pfam" id="PF13231">
    <property type="entry name" value="PMT_2"/>
    <property type="match status" value="1"/>
</dbReference>
<dbReference type="InterPro" id="IPR038731">
    <property type="entry name" value="RgtA/B/C-like"/>
</dbReference>
<feature type="transmembrane region" description="Helical" evidence="8">
    <location>
        <begin position="259"/>
        <end position="280"/>
    </location>
</feature>
<evidence type="ECO:0000313" key="10">
    <source>
        <dbReference type="EMBL" id="GAA1755636.1"/>
    </source>
</evidence>
<evidence type="ECO:0000256" key="5">
    <source>
        <dbReference type="ARBA" id="ARBA00022692"/>
    </source>
</evidence>
<dbReference type="PANTHER" id="PTHR33908">
    <property type="entry name" value="MANNOSYLTRANSFERASE YKCB-RELATED"/>
    <property type="match status" value="1"/>
</dbReference>
<gene>
    <name evidence="10" type="ORF">GCM10009767_13730</name>
</gene>
<feature type="transmembrane region" description="Helical" evidence="8">
    <location>
        <begin position="310"/>
        <end position="330"/>
    </location>
</feature>
<evidence type="ECO:0000256" key="4">
    <source>
        <dbReference type="ARBA" id="ARBA00022679"/>
    </source>
</evidence>
<keyword evidence="7 8" id="KW-0472">Membrane</keyword>
<feature type="transmembrane region" description="Helical" evidence="8">
    <location>
        <begin position="89"/>
        <end position="109"/>
    </location>
</feature>
<protein>
    <submittedName>
        <fullName evidence="10">Glycosyltransferase family 39 protein</fullName>
    </submittedName>
</protein>
<evidence type="ECO:0000256" key="7">
    <source>
        <dbReference type="ARBA" id="ARBA00023136"/>
    </source>
</evidence>
<keyword evidence="11" id="KW-1185">Reference proteome</keyword>